<proteinExistence type="inferred from homology"/>
<feature type="transmembrane region" description="Helical" evidence="12">
    <location>
        <begin position="399"/>
        <end position="420"/>
    </location>
</feature>
<dbReference type="Pfam" id="PF00852">
    <property type="entry name" value="Glyco_transf_10"/>
    <property type="match status" value="1"/>
</dbReference>
<dbReference type="PANTHER" id="PTHR48438">
    <property type="entry name" value="ALPHA-(1,3)-FUCOSYLTRANSFERASE C-RELATED"/>
    <property type="match status" value="1"/>
</dbReference>
<evidence type="ECO:0000256" key="9">
    <source>
        <dbReference type="ARBA" id="ARBA00023034"/>
    </source>
</evidence>
<keyword evidence="6 12" id="KW-0812">Transmembrane</keyword>
<dbReference type="WBParaSite" id="Pan_g19177.t1">
    <property type="protein sequence ID" value="Pan_g19177.t1"/>
    <property type="gene ID" value="Pan_g19177"/>
</dbReference>
<evidence type="ECO:0000256" key="4">
    <source>
        <dbReference type="ARBA" id="ARBA00022676"/>
    </source>
</evidence>
<keyword evidence="9 12" id="KW-0333">Golgi apparatus</keyword>
<organism evidence="14 15">
    <name type="scientific">Panagrellus redivivus</name>
    <name type="common">Microworm</name>
    <dbReference type="NCBI Taxonomy" id="6233"/>
    <lineage>
        <taxon>Eukaryota</taxon>
        <taxon>Metazoa</taxon>
        <taxon>Ecdysozoa</taxon>
        <taxon>Nematoda</taxon>
        <taxon>Chromadorea</taxon>
        <taxon>Rhabditida</taxon>
        <taxon>Tylenchina</taxon>
        <taxon>Panagrolaimomorpha</taxon>
        <taxon>Panagrolaimoidea</taxon>
        <taxon>Panagrolaimidae</taxon>
        <taxon>Panagrellus</taxon>
    </lineage>
</organism>
<dbReference type="EC" id="2.4.1.-" evidence="12"/>
<dbReference type="Gene3D" id="3.40.50.11660">
    <property type="entry name" value="Glycosyl transferase family 10, C-terminal domain"/>
    <property type="match status" value="1"/>
</dbReference>
<dbReference type="InterPro" id="IPR001503">
    <property type="entry name" value="Glyco_trans_10"/>
</dbReference>
<evidence type="ECO:0000256" key="3">
    <source>
        <dbReference type="ARBA" id="ARBA00008919"/>
    </source>
</evidence>
<evidence type="ECO:0000313" key="15">
    <source>
        <dbReference type="WBParaSite" id="Pan_g19177.t1"/>
    </source>
</evidence>
<keyword evidence="4 12" id="KW-0328">Glycosyltransferase</keyword>
<reference evidence="14" key="1">
    <citation type="journal article" date="2013" name="Genetics">
        <title>The draft genome and transcriptome of Panagrellus redivivus are shaped by the harsh demands of a free-living lifestyle.</title>
        <authorList>
            <person name="Srinivasan J."/>
            <person name="Dillman A.R."/>
            <person name="Macchietto M.G."/>
            <person name="Heikkinen L."/>
            <person name="Lakso M."/>
            <person name="Fracchia K.M."/>
            <person name="Antoshechkin I."/>
            <person name="Mortazavi A."/>
            <person name="Wong G."/>
            <person name="Sternberg P.W."/>
        </authorList>
    </citation>
    <scope>NUCLEOTIDE SEQUENCE [LARGE SCALE GENOMIC DNA]</scope>
    <source>
        <strain evidence="14">MT8872</strain>
    </source>
</reference>
<evidence type="ECO:0000256" key="12">
    <source>
        <dbReference type="RuleBase" id="RU003832"/>
    </source>
</evidence>
<evidence type="ECO:0000313" key="14">
    <source>
        <dbReference type="Proteomes" id="UP000492821"/>
    </source>
</evidence>
<feature type="domain" description="Fucosyltransferase C-terminal" evidence="13">
    <location>
        <begin position="187"/>
        <end position="343"/>
    </location>
</feature>
<comment type="subcellular location">
    <subcellularLocation>
        <location evidence="1 12">Golgi apparatus</location>
        <location evidence="1 12">Golgi stack membrane</location>
        <topology evidence="1 12">Single-pass type II membrane protein</topology>
    </subcellularLocation>
</comment>
<dbReference type="SUPFAM" id="SSF53756">
    <property type="entry name" value="UDP-Glycosyltransferase/glycogen phosphorylase"/>
    <property type="match status" value="1"/>
</dbReference>
<dbReference type="UniPathway" id="UPA00378"/>
<evidence type="ECO:0000256" key="5">
    <source>
        <dbReference type="ARBA" id="ARBA00022679"/>
    </source>
</evidence>
<keyword evidence="10 12" id="KW-0472">Membrane</keyword>
<dbReference type="GO" id="GO:0032580">
    <property type="term" value="C:Golgi cisterna membrane"/>
    <property type="evidence" value="ECO:0007669"/>
    <property type="project" value="UniProtKB-SubCell"/>
</dbReference>
<accession>A0A7E4VBY0</accession>
<dbReference type="Proteomes" id="UP000492821">
    <property type="component" value="Unassembled WGS sequence"/>
</dbReference>
<dbReference type="AlphaFoldDB" id="A0A7E4VBY0"/>
<keyword evidence="8 12" id="KW-1133">Transmembrane helix</keyword>
<evidence type="ECO:0000256" key="1">
    <source>
        <dbReference type="ARBA" id="ARBA00004447"/>
    </source>
</evidence>
<dbReference type="GO" id="GO:0008417">
    <property type="term" value="F:fucosyltransferase activity"/>
    <property type="evidence" value="ECO:0007669"/>
    <property type="project" value="InterPro"/>
</dbReference>
<evidence type="ECO:0000259" key="13">
    <source>
        <dbReference type="Pfam" id="PF00852"/>
    </source>
</evidence>
<evidence type="ECO:0000256" key="6">
    <source>
        <dbReference type="ARBA" id="ARBA00022692"/>
    </source>
</evidence>
<evidence type="ECO:0000256" key="11">
    <source>
        <dbReference type="ARBA" id="ARBA00023180"/>
    </source>
</evidence>
<sequence>MMNPASGRAQLIVARRVVTGLLLFACFVMLFRFTVTDRSGEDGETCENVAPKSESVKPVIMFKTTFFGSPMTSDLGYDNCNNDCEFVNDYDPKNLNADVLVYHHRNIPDVSTDTLHCRQTPTVLFTMESPVNTEISDNLLNQFDYVLSYRNGTLNSKRPYDRFVNISPSSHKDTYYNVSEVREAILAKKKPLLVLVSHCSTPSKREVYIEALSQYIPVTVLGSCSDSPCDEECQRQAIRDHYFHLSFENSICEDYVTEKFWRMKELIVPVVLSRQIVAQVAPGDSFIAVDDFSSAAELAVFLYRLMEDERRYEGYFNWTKSYLKTTAPTTAACELCTSILSNRAAFAHPGPHPQFTAPAVESWLNSGHCQDNFALRYLSHDEYNVITIFPPLTSFGRKIAYTFGFSATFMFVSFFIMLIVRRIALRTTHSPIPKL</sequence>
<keyword evidence="11" id="KW-0325">Glycoprotein</keyword>
<comment type="similarity">
    <text evidence="3 12">Belongs to the glycosyltransferase 10 family.</text>
</comment>
<keyword evidence="14" id="KW-1185">Reference proteome</keyword>
<reference evidence="15" key="2">
    <citation type="submission" date="2020-10" db="UniProtKB">
        <authorList>
            <consortium name="WormBaseParasite"/>
        </authorList>
    </citation>
    <scope>IDENTIFICATION</scope>
</reference>
<dbReference type="PANTHER" id="PTHR48438:SF1">
    <property type="entry name" value="ALPHA-(1,3)-FUCOSYLTRANSFERASE C-RELATED"/>
    <property type="match status" value="1"/>
</dbReference>
<comment type="pathway">
    <text evidence="2">Protein modification; protein glycosylation.</text>
</comment>
<keyword evidence="5 12" id="KW-0808">Transferase</keyword>
<evidence type="ECO:0000256" key="10">
    <source>
        <dbReference type="ARBA" id="ARBA00023136"/>
    </source>
</evidence>
<name>A0A7E4VBY0_PANRE</name>
<evidence type="ECO:0000256" key="2">
    <source>
        <dbReference type="ARBA" id="ARBA00004922"/>
    </source>
</evidence>
<dbReference type="InterPro" id="IPR038577">
    <property type="entry name" value="GT10-like_C_sf"/>
</dbReference>
<dbReference type="FunFam" id="3.40.50.11660:FF:000002">
    <property type="entry name" value="Alpha-(1,3)-fucosyltransferase"/>
    <property type="match status" value="1"/>
</dbReference>
<dbReference type="InterPro" id="IPR055270">
    <property type="entry name" value="Glyco_tran_10_C"/>
</dbReference>
<keyword evidence="7" id="KW-0735">Signal-anchor</keyword>
<protein>
    <recommendedName>
        <fullName evidence="12">Fucosyltransferase</fullName>
        <ecNumber evidence="12">2.4.1.-</ecNumber>
    </recommendedName>
</protein>
<evidence type="ECO:0000256" key="7">
    <source>
        <dbReference type="ARBA" id="ARBA00022968"/>
    </source>
</evidence>
<evidence type="ECO:0000256" key="8">
    <source>
        <dbReference type="ARBA" id="ARBA00022989"/>
    </source>
</evidence>